<dbReference type="Proteomes" id="UP000268014">
    <property type="component" value="Unassembled WGS sequence"/>
</dbReference>
<feature type="compositionally biased region" description="Gly residues" evidence="1">
    <location>
        <begin position="8"/>
        <end position="19"/>
    </location>
</feature>
<protein>
    <submittedName>
        <fullName evidence="4">Pecanex-like protein</fullName>
    </submittedName>
</protein>
<gene>
    <name evidence="2" type="ORF">HPLM_LOCUS13659</name>
</gene>
<proteinExistence type="predicted"/>
<dbReference type="AlphaFoldDB" id="A0A0N4WQG3"/>
<feature type="region of interest" description="Disordered" evidence="1">
    <location>
        <begin position="67"/>
        <end position="106"/>
    </location>
</feature>
<reference evidence="2 3" key="2">
    <citation type="submission" date="2018-11" db="EMBL/GenBank/DDBJ databases">
        <authorList>
            <consortium name="Pathogen Informatics"/>
        </authorList>
    </citation>
    <scope>NUCLEOTIDE SEQUENCE [LARGE SCALE GENOMIC DNA]</scope>
    <source>
        <strain evidence="2 3">MHpl1</strain>
    </source>
</reference>
<organism evidence="4">
    <name type="scientific">Haemonchus placei</name>
    <name type="common">Barber's pole worm</name>
    <dbReference type="NCBI Taxonomy" id="6290"/>
    <lineage>
        <taxon>Eukaryota</taxon>
        <taxon>Metazoa</taxon>
        <taxon>Ecdysozoa</taxon>
        <taxon>Nematoda</taxon>
        <taxon>Chromadorea</taxon>
        <taxon>Rhabditida</taxon>
        <taxon>Rhabditina</taxon>
        <taxon>Rhabditomorpha</taxon>
        <taxon>Strongyloidea</taxon>
        <taxon>Trichostrongylidae</taxon>
        <taxon>Haemonchus</taxon>
    </lineage>
</organism>
<accession>A0A0N4WQG3</accession>
<feature type="compositionally biased region" description="Low complexity" evidence="1">
    <location>
        <begin position="67"/>
        <end position="86"/>
    </location>
</feature>
<name>A0A0N4WQG3_HAEPC</name>
<sequence length="106" mass="10128">TPLRPRGAAGGAGGSGIPGGPAPSGHPIGPKEAGTAGLAALDDAGIAGDRRDKSSIDCASWPTASVAAAGSGVGARRASSERSSSCRAKDEDSIASLLSRADGSET</sequence>
<evidence type="ECO:0000256" key="1">
    <source>
        <dbReference type="SAM" id="MobiDB-lite"/>
    </source>
</evidence>
<dbReference type="WBParaSite" id="HPLM_0001366701-mRNA-1">
    <property type="protein sequence ID" value="HPLM_0001366701-mRNA-1"/>
    <property type="gene ID" value="HPLM_0001366701"/>
</dbReference>
<evidence type="ECO:0000313" key="3">
    <source>
        <dbReference type="Proteomes" id="UP000268014"/>
    </source>
</evidence>
<evidence type="ECO:0000313" key="4">
    <source>
        <dbReference type="WBParaSite" id="HPLM_0001366701-mRNA-1"/>
    </source>
</evidence>
<feature type="region of interest" description="Disordered" evidence="1">
    <location>
        <begin position="1"/>
        <end position="36"/>
    </location>
</feature>
<dbReference type="EMBL" id="UZAF01018294">
    <property type="protein sequence ID" value="VDO50138.1"/>
    <property type="molecule type" value="Genomic_DNA"/>
</dbReference>
<reference evidence="4" key="1">
    <citation type="submission" date="2017-02" db="UniProtKB">
        <authorList>
            <consortium name="WormBaseParasite"/>
        </authorList>
    </citation>
    <scope>IDENTIFICATION</scope>
</reference>
<evidence type="ECO:0000313" key="2">
    <source>
        <dbReference type="EMBL" id="VDO50138.1"/>
    </source>
</evidence>
<feature type="compositionally biased region" description="Low complexity" evidence="1">
    <location>
        <begin position="23"/>
        <end position="36"/>
    </location>
</feature>
<keyword evidence="3" id="KW-1185">Reference proteome</keyword>